<name>A0A1R3H1P2_COCAP</name>
<feature type="region of interest" description="Disordered" evidence="1">
    <location>
        <begin position="1"/>
        <end position="21"/>
    </location>
</feature>
<dbReference type="AlphaFoldDB" id="A0A1R3H1P2"/>
<feature type="compositionally biased region" description="Polar residues" evidence="1">
    <location>
        <begin position="11"/>
        <end position="21"/>
    </location>
</feature>
<protein>
    <submittedName>
        <fullName evidence="2">Uncharacterized protein</fullName>
    </submittedName>
</protein>
<dbReference type="Proteomes" id="UP000188268">
    <property type="component" value="Unassembled WGS sequence"/>
</dbReference>
<organism evidence="2 3">
    <name type="scientific">Corchorus capsularis</name>
    <name type="common">Jute</name>
    <dbReference type="NCBI Taxonomy" id="210143"/>
    <lineage>
        <taxon>Eukaryota</taxon>
        <taxon>Viridiplantae</taxon>
        <taxon>Streptophyta</taxon>
        <taxon>Embryophyta</taxon>
        <taxon>Tracheophyta</taxon>
        <taxon>Spermatophyta</taxon>
        <taxon>Magnoliopsida</taxon>
        <taxon>eudicotyledons</taxon>
        <taxon>Gunneridae</taxon>
        <taxon>Pentapetalae</taxon>
        <taxon>rosids</taxon>
        <taxon>malvids</taxon>
        <taxon>Malvales</taxon>
        <taxon>Malvaceae</taxon>
        <taxon>Grewioideae</taxon>
        <taxon>Apeibeae</taxon>
        <taxon>Corchorus</taxon>
    </lineage>
</organism>
<sequence>MATKPHFGPPSFQNQTLALHL</sequence>
<evidence type="ECO:0000313" key="2">
    <source>
        <dbReference type="EMBL" id="OMO64273.1"/>
    </source>
</evidence>
<accession>A0A1R3H1P2</accession>
<reference evidence="2 3" key="1">
    <citation type="submission" date="2013-09" db="EMBL/GenBank/DDBJ databases">
        <title>Corchorus capsularis genome sequencing.</title>
        <authorList>
            <person name="Alam M."/>
            <person name="Haque M.S."/>
            <person name="Islam M.S."/>
            <person name="Emdad E.M."/>
            <person name="Islam M.M."/>
            <person name="Ahmed B."/>
            <person name="Halim A."/>
            <person name="Hossen Q.M.M."/>
            <person name="Hossain M.Z."/>
            <person name="Ahmed R."/>
            <person name="Khan M.M."/>
            <person name="Islam R."/>
            <person name="Rashid M.M."/>
            <person name="Khan S.A."/>
            <person name="Rahman M.S."/>
            <person name="Alam M."/>
        </authorList>
    </citation>
    <scope>NUCLEOTIDE SEQUENCE [LARGE SCALE GENOMIC DNA]</scope>
    <source>
        <strain evidence="3">cv. CVL-1</strain>
        <tissue evidence="2">Whole seedling</tissue>
    </source>
</reference>
<evidence type="ECO:0000313" key="3">
    <source>
        <dbReference type="Proteomes" id="UP000188268"/>
    </source>
</evidence>
<keyword evidence="3" id="KW-1185">Reference proteome</keyword>
<proteinExistence type="predicted"/>
<dbReference type="Gramene" id="OMO64273">
    <property type="protein sequence ID" value="OMO64273"/>
    <property type="gene ID" value="CCACVL1_21897"/>
</dbReference>
<comment type="caution">
    <text evidence="2">The sequence shown here is derived from an EMBL/GenBank/DDBJ whole genome shotgun (WGS) entry which is preliminary data.</text>
</comment>
<dbReference type="EMBL" id="AWWV01012823">
    <property type="protein sequence ID" value="OMO64273.1"/>
    <property type="molecule type" value="Genomic_DNA"/>
</dbReference>
<evidence type="ECO:0000256" key="1">
    <source>
        <dbReference type="SAM" id="MobiDB-lite"/>
    </source>
</evidence>
<gene>
    <name evidence="2" type="ORF">CCACVL1_21897</name>
</gene>